<dbReference type="PANTHER" id="PTHR46753">
    <property type="entry name" value="FYVE AND COILED-COIL DOMAIN-CONTAINING PROTEIN 1"/>
    <property type="match status" value="1"/>
</dbReference>
<comment type="caution">
    <text evidence="3">The sequence shown here is derived from an EMBL/GenBank/DDBJ whole genome shotgun (WGS) entry which is preliminary data.</text>
</comment>
<dbReference type="OrthoDB" id="9044749at2759"/>
<dbReference type="SUPFAM" id="SSF140741">
    <property type="entry name" value="RUN domain-like"/>
    <property type="match status" value="1"/>
</dbReference>
<dbReference type="PANTHER" id="PTHR46753:SF3">
    <property type="entry name" value="PDZ DOMAIN-CONTAINING PROTEIN"/>
    <property type="match status" value="1"/>
</dbReference>
<dbReference type="Pfam" id="PF00640">
    <property type="entry name" value="PID"/>
    <property type="match status" value="1"/>
</dbReference>
<dbReference type="Gene3D" id="2.30.42.10">
    <property type="match status" value="1"/>
</dbReference>
<dbReference type="InterPro" id="IPR004012">
    <property type="entry name" value="Run_dom"/>
</dbReference>
<feature type="domain" description="RUN" evidence="2">
    <location>
        <begin position="26"/>
        <end position="162"/>
    </location>
</feature>
<dbReference type="EMBL" id="NEDP02003775">
    <property type="protein sequence ID" value="OWF47803.1"/>
    <property type="molecule type" value="Genomic_DNA"/>
</dbReference>
<evidence type="ECO:0000313" key="3">
    <source>
        <dbReference type="EMBL" id="OWF47803.1"/>
    </source>
</evidence>
<dbReference type="PROSITE" id="PS50826">
    <property type="entry name" value="RUN"/>
    <property type="match status" value="1"/>
</dbReference>
<evidence type="ECO:0000313" key="4">
    <source>
        <dbReference type="Proteomes" id="UP000242188"/>
    </source>
</evidence>
<dbReference type="InterPro" id="IPR037213">
    <property type="entry name" value="Run_dom_sf"/>
</dbReference>
<evidence type="ECO:0000259" key="2">
    <source>
        <dbReference type="PROSITE" id="PS50826"/>
    </source>
</evidence>
<sequence>MSVSDPLLRELKGIVLELRTKNETVCDRTPTLLKLSKNLEEIFSKGLKNPGWFGKCGYWTWISKLTNISKQRNNPILSMVIDSVKESKKVFSSCGRGRLFIRSALVKKVLAVPVQLLAKDHQLAQEWYTNNSILGDEILSEIFQSLLFELTEVPFQLQVKNASFLDNTWDLAIYRKFEFVPCDDLGLHVQLVQGHLLVVSVEPGSVVEEDGKISLGDVLDELYKQPLKNNKISYAHNLLHKYRGLPVHMSVVKYQDREGNLYQPIIPLLGECGIDPLSLGGPSAWQDHAHTLNGNKKPPHAILEEDEDTEIPVHGSDGGALYEASYLGHAILGKDGRVQRIEDAVSLVVRSNKRKRRVKLDLREKEIYVSDLTDDTLVLQHAYTAISACGRRTDALTYIGYIAGETTCSLAKDFVCHVFEMQNDEEARLALCTMAQGFERTHLLL</sequence>
<name>A0A210QGB6_MIZYE</name>
<dbReference type="SUPFAM" id="SSF50156">
    <property type="entry name" value="PDZ domain-like"/>
    <property type="match status" value="1"/>
</dbReference>
<dbReference type="Pfam" id="PF02759">
    <property type="entry name" value="RUN"/>
    <property type="match status" value="1"/>
</dbReference>
<reference evidence="3 4" key="1">
    <citation type="journal article" date="2017" name="Nat. Ecol. Evol.">
        <title>Scallop genome provides insights into evolution of bilaterian karyotype and development.</title>
        <authorList>
            <person name="Wang S."/>
            <person name="Zhang J."/>
            <person name="Jiao W."/>
            <person name="Li J."/>
            <person name="Xun X."/>
            <person name="Sun Y."/>
            <person name="Guo X."/>
            <person name="Huan P."/>
            <person name="Dong B."/>
            <person name="Zhang L."/>
            <person name="Hu X."/>
            <person name="Sun X."/>
            <person name="Wang J."/>
            <person name="Zhao C."/>
            <person name="Wang Y."/>
            <person name="Wang D."/>
            <person name="Huang X."/>
            <person name="Wang R."/>
            <person name="Lv J."/>
            <person name="Li Y."/>
            <person name="Zhang Z."/>
            <person name="Liu B."/>
            <person name="Lu W."/>
            <person name="Hui Y."/>
            <person name="Liang J."/>
            <person name="Zhou Z."/>
            <person name="Hou R."/>
            <person name="Li X."/>
            <person name="Liu Y."/>
            <person name="Li H."/>
            <person name="Ning X."/>
            <person name="Lin Y."/>
            <person name="Zhao L."/>
            <person name="Xing Q."/>
            <person name="Dou J."/>
            <person name="Li Y."/>
            <person name="Mao J."/>
            <person name="Guo H."/>
            <person name="Dou H."/>
            <person name="Li T."/>
            <person name="Mu C."/>
            <person name="Jiang W."/>
            <person name="Fu Q."/>
            <person name="Fu X."/>
            <person name="Miao Y."/>
            <person name="Liu J."/>
            <person name="Yu Q."/>
            <person name="Li R."/>
            <person name="Liao H."/>
            <person name="Li X."/>
            <person name="Kong Y."/>
            <person name="Jiang Z."/>
            <person name="Chourrout D."/>
            <person name="Li R."/>
            <person name="Bao Z."/>
        </authorList>
    </citation>
    <scope>NUCLEOTIDE SEQUENCE [LARGE SCALE GENOMIC DNA]</scope>
    <source>
        <strain evidence="3 4">PY_sf001</strain>
    </source>
</reference>
<dbReference type="Gene3D" id="2.30.29.30">
    <property type="entry name" value="Pleckstrin-homology domain (PH domain)/Phosphotyrosine-binding domain (PTB)"/>
    <property type="match status" value="1"/>
</dbReference>
<dbReference type="Proteomes" id="UP000242188">
    <property type="component" value="Unassembled WGS sequence"/>
</dbReference>
<dbReference type="InterPro" id="IPR011993">
    <property type="entry name" value="PH-like_dom_sf"/>
</dbReference>
<dbReference type="AlphaFoldDB" id="A0A210QGB6"/>
<dbReference type="PROSITE" id="PS01179">
    <property type="entry name" value="PID"/>
    <property type="match status" value="1"/>
</dbReference>
<dbReference type="STRING" id="6573.A0A210QGB6"/>
<dbReference type="CDD" id="cd17682">
    <property type="entry name" value="RUN_RUFY4_like"/>
    <property type="match status" value="1"/>
</dbReference>
<evidence type="ECO:0000259" key="1">
    <source>
        <dbReference type="PROSITE" id="PS01179"/>
    </source>
</evidence>
<dbReference type="InterPro" id="IPR006020">
    <property type="entry name" value="PTB/PI_dom"/>
</dbReference>
<dbReference type="SUPFAM" id="SSF50729">
    <property type="entry name" value="PH domain-like"/>
    <property type="match status" value="1"/>
</dbReference>
<gene>
    <name evidence="3" type="ORF">KP79_PYT06189</name>
</gene>
<organism evidence="3 4">
    <name type="scientific">Mizuhopecten yessoensis</name>
    <name type="common">Japanese scallop</name>
    <name type="synonym">Patinopecten yessoensis</name>
    <dbReference type="NCBI Taxonomy" id="6573"/>
    <lineage>
        <taxon>Eukaryota</taxon>
        <taxon>Metazoa</taxon>
        <taxon>Spiralia</taxon>
        <taxon>Lophotrochozoa</taxon>
        <taxon>Mollusca</taxon>
        <taxon>Bivalvia</taxon>
        <taxon>Autobranchia</taxon>
        <taxon>Pteriomorphia</taxon>
        <taxon>Pectinida</taxon>
        <taxon>Pectinoidea</taxon>
        <taxon>Pectinidae</taxon>
        <taxon>Mizuhopecten</taxon>
    </lineage>
</organism>
<proteinExistence type="predicted"/>
<dbReference type="Gene3D" id="1.20.58.900">
    <property type="match status" value="1"/>
</dbReference>
<dbReference type="InterPro" id="IPR036034">
    <property type="entry name" value="PDZ_sf"/>
</dbReference>
<dbReference type="SMART" id="SM00593">
    <property type="entry name" value="RUN"/>
    <property type="match status" value="1"/>
</dbReference>
<feature type="domain" description="PID" evidence="1">
    <location>
        <begin position="322"/>
        <end position="439"/>
    </location>
</feature>
<accession>A0A210QGB6</accession>
<keyword evidence="4" id="KW-1185">Reference proteome</keyword>
<protein>
    <submittedName>
        <fullName evidence="3">FYVE and coiled-coil domain-containing protein 1</fullName>
    </submittedName>
</protein>